<proteinExistence type="inferred from homology"/>
<keyword evidence="7" id="KW-1185">Reference proteome</keyword>
<sequence>MAGEFAPGDEGEPLPGIGFGDDFRPHPGIPRNVVHFLDRGSLLALDAALRALESAGLGAGAGDARRFGVAEGLPLRAPGQPGIFAPYGQLIARVLGVRGPVVCVAGGEASGLSAVVQGARLVARGEADVVIAGAAQALQRPLLEHLRGMSASRALPFDREHAGMVPAEGAAFLVIESEAHARGRGARVLARVAGAAEVFDPAAEPTALPGANEAGRLMQAVLADAGYLQNQVDLFVSCADGRPEADVADGFGALRTFGRHAYFADVTAPAGTLGQLLAAGGPAAAALALEAMARGEVWPVAGLATPIEGLELAFVKAAKQAKVDCALVTALGTGGLAAGVLLTRDGN</sequence>
<evidence type="ECO:0000313" key="6">
    <source>
        <dbReference type="EMBL" id="WBL37029.1"/>
    </source>
</evidence>
<evidence type="ECO:0000313" key="7">
    <source>
        <dbReference type="Proteomes" id="UP001212803"/>
    </source>
</evidence>
<evidence type="ECO:0000256" key="2">
    <source>
        <dbReference type="ARBA" id="ARBA00022679"/>
    </source>
</evidence>
<dbReference type="InterPro" id="IPR020841">
    <property type="entry name" value="PKS_Beta-ketoAc_synthase_dom"/>
</dbReference>
<dbReference type="PROSITE" id="PS52004">
    <property type="entry name" value="KS3_2"/>
    <property type="match status" value="1"/>
</dbReference>
<dbReference type="Pfam" id="PF00109">
    <property type="entry name" value="ketoacyl-synt"/>
    <property type="match status" value="1"/>
</dbReference>
<evidence type="ECO:0000259" key="5">
    <source>
        <dbReference type="PROSITE" id="PS52004"/>
    </source>
</evidence>
<comment type="similarity">
    <text evidence="1 3">Belongs to the thiolase-like superfamily. Beta-ketoacyl-ACP synthases family.</text>
</comment>
<reference evidence="6 7" key="1">
    <citation type="journal article" date="2023" name="ISME J.">
        <title>Thermophilic Dehalococcoidia with unusual traits shed light on an unexpected past.</title>
        <authorList>
            <person name="Palmer M."/>
            <person name="Covington J.K."/>
            <person name="Zhou E.M."/>
            <person name="Thomas S.C."/>
            <person name="Habib N."/>
            <person name="Seymour C.O."/>
            <person name="Lai D."/>
            <person name="Johnston J."/>
            <person name="Hashimi A."/>
            <person name="Jiao J.Y."/>
            <person name="Muok A.R."/>
            <person name="Liu L."/>
            <person name="Xian W.D."/>
            <person name="Zhi X.Y."/>
            <person name="Li M.M."/>
            <person name="Silva L.P."/>
            <person name="Bowen B.P."/>
            <person name="Louie K."/>
            <person name="Briegel A."/>
            <person name="Pett-Ridge J."/>
            <person name="Weber P.K."/>
            <person name="Tocheva E.I."/>
            <person name="Woyke T."/>
            <person name="Northen T.R."/>
            <person name="Mayali X."/>
            <person name="Li W.J."/>
            <person name="Hedlund B.P."/>
        </authorList>
    </citation>
    <scope>NUCLEOTIDE SEQUENCE [LARGE SCALE GENOMIC DNA]</scope>
    <source>
        <strain evidence="6 7">YIM 72310</strain>
    </source>
</reference>
<evidence type="ECO:0000256" key="3">
    <source>
        <dbReference type="RuleBase" id="RU003694"/>
    </source>
</evidence>
<keyword evidence="2 3" id="KW-0808">Transferase</keyword>
<feature type="region of interest" description="Disordered" evidence="4">
    <location>
        <begin position="1"/>
        <end position="21"/>
    </location>
</feature>
<dbReference type="InterPro" id="IPR016039">
    <property type="entry name" value="Thiolase-like"/>
</dbReference>
<dbReference type="SUPFAM" id="SSF53901">
    <property type="entry name" value="Thiolase-like"/>
    <property type="match status" value="2"/>
</dbReference>
<evidence type="ECO:0000256" key="1">
    <source>
        <dbReference type="ARBA" id="ARBA00008467"/>
    </source>
</evidence>
<dbReference type="Pfam" id="PF02801">
    <property type="entry name" value="Ketoacyl-synt_C"/>
    <property type="match status" value="1"/>
</dbReference>
<name>A0ABY7M922_9CHLR</name>
<dbReference type="EMBL" id="CP115149">
    <property type="protein sequence ID" value="WBL37029.1"/>
    <property type="molecule type" value="Genomic_DNA"/>
</dbReference>
<feature type="domain" description="Ketosynthase family 3 (KS3)" evidence="5">
    <location>
        <begin position="1"/>
        <end position="344"/>
    </location>
</feature>
<dbReference type="InterPro" id="IPR014031">
    <property type="entry name" value="Ketoacyl_synth_C"/>
</dbReference>
<accession>A0ABY7M922</accession>
<dbReference type="PANTHER" id="PTHR11712">
    <property type="entry name" value="POLYKETIDE SYNTHASE-RELATED"/>
    <property type="match status" value="1"/>
</dbReference>
<organism evidence="6 7">
    <name type="scientific">Tepidiforma flava</name>
    <dbReference type="NCBI Taxonomy" id="3004094"/>
    <lineage>
        <taxon>Bacteria</taxon>
        <taxon>Bacillati</taxon>
        <taxon>Chloroflexota</taxon>
        <taxon>Tepidiformia</taxon>
        <taxon>Tepidiformales</taxon>
        <taxon>Tepidiformaceae</taxon>
        <taxon>Tepidiforma</taxon>
    </lineage>
</organism>
<dbReference type="Gene3D" id="3.40.47.10">
    <property type="match status" value="1"/>
</dbReference>
<dbReference type="Proteomes" id="UP001212803">
    <property type="component" value="Chromosome"/>
</dbReference>
<dbReference type="PANTHER" id="PTHR11712:SF336">
    <property type="entry name" value="3-OXOACYL-[ACYL-CARRIER-PROTEIN] SYNTHASE, MITOCHONDRIAL"/>
    <property type="match status" value="1"/>
</dbReference>
<protein>
    <submittedName>
        <fullName evidence="6">Beta-ketoacyl synthase N-terminal-like domain-containing protein</fullName>
    </submittedName>
</protein>
<gene>
    <name evidence="6" type="ORF">O0235_05545</name>
</gene>
<dbReference type="InterPro" id="IPR014030">
    <property type="entry name" value="Ketoacyl_synth_N"/>
</dbReference>
<dbReference type="InterPro" id="IPR000794">
    <property type="entry name" value="Beta-ketoacyl_synthase"/>
</dbReference>
<evidence type="ECO:0000256" key="4">
    <source>
        <dbReference type="SAM" id="MobiDB-lite"/>
    </source>
</evidence>
<dbReference type="RefSeq" id="WP_270057543.1">
    <property type="nucleotide sequence ID" value="NZ_CP115149.1"/>
</dbReference>